<evidence type="ECO:0000256" key="2">
    <source>
        <dbReference type="ARBA" id="ARBA00004496"/>
    </source>
</evidence>
<protein>
    <recommendedName>
        <fullName evidence="3">protein-histidine N-methyltransferase</fullName>
        <ecNumber evidence="3">2.1.1.85</ecNumber>
    </recommendedName>
</protein>
<dbReference type="SUPFAM" id="SSF53335">
    <property type="entry name" value="S-adenosyl-L-methionine-dependent methyltransferases"/>
    <property type="match status" value="1"/>
</dbReference>
<feature type="region of interest" description="Disordered" evidence="10">
    <location>
        <begin position="1"/>
        <end position="20"/>
    </location>
</feature>
<dbReference type="GO" id="GO:0005634">
    <property type="term" value="C:nucleus"/>
    <property type="evidence" value="ECO:0007669"/>
    <property type="project" value="UniProtKB-SubCell"/>
</dbReference>
<sequence>MFEFKFNIEEDEDSSINKSNEKTDASAQLQWLPAKHHPLSLKHLKVLADGAIIEEVTVGKTKIKYISLSSVENIALKDSLSTNISPAFKSHTDLVPAIYEGGLKIWECTWDLLKHLDSSNIDFTNCKILELGCGAALPAIYTATYGAQITIQDYNEEVIDLVTAPNVILNLTNHDVGTIEGDNISKESSLEVNVPESILKEMATKASLYSGDWGSFNTMISATSDKNKNSEEKFDLILSCETIYNPDCHQKLLNALTNNLKQTGTILLAAKNHYFGVGGGTQQFIDLVHKEGKLNVETHITNSEGVKREILEMHHK</sequence>
<evidence type="ECO:0000256" key="9">
    <source>
        <dbReference type="ARBA" id="ARBA00038126"/>
    </source>
</evidence>
<evidence type="ECO:0000256" key="1">
    <source>
        <dbReference type="ARBA" id="ARBA00004123"/>
    </source>
</evidence>
<name>A0AAV2PV78_MEGNR</name>
<dbReference type="GO" id="GO:0018064">
    <property type="term" value="F:protein-L-histidine N-tele-methyltransferase activity"/>
    <property type="evidence" value="ECO:0007669"/>
    <property type="project" value="UniProtKB-EC"/>
</dbReference>
<dbReference type="Proteomes" id="UP001497623">
    <property type="component" value="Unassembled WGS sequence"/>
</dbReference>
<evidence type="ECO:0000313" key="11">
    <source>
        <dbReference type="EMBL" id="CAL4065763.1"/>
    </source>
</evidence>
<dbReference type="EC" id="2.1.1.85" evidence="3"/>
<gene>
    <name evidence="11" type="ORF">MNOR_LOCUS5052</name>
</gene>
<accession>A0AAV2PV78</accession>
<evidence type="ECO:0000256" key="6">
    <source>
        <dbReference type="ARBA" id="ARBA00022679"/>
    </source>
</evidence>
<evidence type="ECO:0000256" key="4">
    <source>
        <dbReference type="ARBA" id="ARBA00022490"/>
    </source>
</evidence>
<keyword evidence="8" id="KW-0539">Nucleus</keyword>
<reference evidence="11 12" key="1">
    <citation type="submission" date="2024-05" db="EMBL/GenBank/DDBJ databases">
        <authorList>
            <person name="Wallberg A."/>
        </authorList>
    </citation>
    <scope>NUCLEOTIDE SEQUENCE [LARGE SCALE GENOMIC DNA]</scope>
</reference>
<evidence type="ECO:0000256" key="8">
    <source>
        <dbReference type="ARBA" id="ARBA00023242"/>
    </source>
</evidence>
<comment type="subcellular location">
    <subcellularLocation>
        <location evidence="2">Cytoplasm</location>
    </subcellularLocation>
    <subcellularLocation>
        <location evidence="1">Nucleus</location>
    </subcellularLocation>
</comment>
<evidence type="ECO:0000256" key="7">
    <source>
        <dbReference type="ARBA" id="ARBA00022691"/>
    </source>
</evidence>
<dbReference type="Gene3D" id="3.40.50.150">
    <property type="entry name" value="Vaccinia Virus protein VP39"/>
    <property type="match status" value="1"/>
</dbReference>
<evidence type="ECO:0000256" key="3">
    <source>
        <dbReference type="ARBA" id="ARBA00012533"/>
    </source>
</evidence>
<keyword evidence="7" id="KW-0949">S-adenosyl-L-methionine</keyword>
<evidence type="ECO:0000313" key="12">
    <source>
        <dbReference type="Proteomes" id="UP001497623"/>
    </source>
</evidence>
<dbReference type="GO" id="GO:0005737">
    <property type="term" value="C:cytoplasm"/>
    <property type="evidence" value="ECO:0007669"/>
    <property type="project" value="UniProtKB-SubCell"/>
</dbReference>
<proteinExistence type="inferred from homology"/>
<dbReference type="GO" id="GO:0032259">
    <property type="term" value="P:methylation"/>
    <property type="evidence" value="ECO:0007669"/>
    <property type="project" value="UniProtKB-KW"/>
</dbReference>
<keyword evidence="4" id="KW-0963">Cytoplasm</keyword>
<dbReference type="PANTHER" id="PTHR14614:SF39">
    <property type="entry name" value="HISTIDINE PROTEIN METHYLTRANSFERASE 1 HOMOLOG"/>
    <property type="match status" value="1"/>
</dbReference>
<evidence type="ECO:0000256" key="10">
    <source>
        <dbReference type="SAM" id="MobiDB-lite"/>
    </source>
</evidence>
<keyword evidence="12" id="KW-1185">Reference proteome</keyword>
<dbReference type="InterPro" id="IPR029063">
    <property type="entry name" value="SAM-dependent_MTases_sf"/>
</dbReference>
<keyword evidence="6" id="KW-0808">Transferase</keyword>
<evidence type="ECO:0000256" key="5">
    <source>
        <dbReference type="ARBA" id="ARBA00022603"/>
    </source>
</evidence>
<dbReference type="EMBL" id="CAXKWB010001900">
    <property type="protein sequence ID" value="CAL4065763.1"/>
    <property type="molecule type" value="Genomic_DNA"/>
</dbReference>
<comment type="similarity">
    <text evidence="9">Belongs to the methyltransferase superfamily. METTL18 family.</text>
</comment>
<dbReference type="InterPro" id="IPR019410">
    <property type="entry name" value="Methyltransf_16"/>
</dbReference>
<dbReference type="PANTHER" id="PTHR14614">
    <property type="entry name" value="HEPATOCELLULAR CARCINOMA-ASSOCIATED ANTIGEN"/>
    <property type="match status" value="1"/>
</dbReference>
<comment type="caution">
    <text evidence="11">The sequence shown here is derived from an EMBL/GenBank/DDBJ whole genome shotgun (WGS) entry which is preliminary data.</text>
</comment>
<organism evidence="11 12">
    <name type="scientific">Meganyctiphanes norvegica</name>
    <name type="common">Northern krill</name>
    <name type="synonym">Thysanopoda norvegica</name>
    <dbReference type="NCBI Taxonomy" id="48144"/>
    <lineage>
        <taxon>Eukaryota</taxon>
        <taxon>Metazoa</taxon>
        <taxon>Ecdysozoa</taxon>
        <taxon>Arthropoda</taxon>
        <taxon>Crustacea</taxon>
        <taxon>Multicrustacea</taxon>
        <taxon>Malacostraca</taxon>
        <taxon>Eumalacostraca</taxon>
        <taxon>Eucarida</taxon>
        <taxon>Euphausiacea</taxon>
        <taxon>Euphausiidae</taxon>
        <taxon>Meganyctiphanes</taxon>
    </lineage>
</organism>
<dbReference type="AlphaFoldDB" id="A0AAV2PV78"/>
<keyword evidence="5" id="KW-0489">Methyltransferase</keyword>